<feature type="region of interest" description="Disordered" evidence="1">
    <location>
        <begin position="455"/>
        <end position="478"/>
    </location>
</feature>
<dbReference type="PANTHER" id="PTHR28086:SF1">
    <property type="entry name" value="CU(2+) SUPPRESSING AND BLEOMYCIN SENSITIVE PROTEIN 1"/>
    <property type="match status" value="1"/>
</dbReference>
<evidence type="ECO:0000313" key="2">
    <source>
        <dbReference type="EMBL" id="KAG9190688.1"/>
    </source>
</evidence>
<dbReference type="PANTHER" id="PTHR28086">
    <property type="entry name" value="UPF0662 PROTEIN YPL260W"/>
    <property type="match status" value="1"/>
</dbReference>
<reference evidence="2" key="1">
    <citation type="submission" date="2021-07" db="EMBL/GenBank/DDBJ databases">
        <title>Genome Resource of American Ginseng Black Spot Pathogen Alternaria panax.</title>
        <authorList>
            <person name="Qiu C."/>
            <person name="Wang W."/>
            <person name="Liu Z."/>
        </authorList>
    </citation>
    <scope>NUCLEOTIDE SEQUENCE</scope>
    <source>
        <strain evidence="2">BNCC115425</strain>
    </source>
</reference>
<proteinExistence type="predicted"/>
<dbReference type="GO" id="GO:0005737">
    <property type="term" value="C:cytoplasm"/>
    <property type="evidence" value="ECO:0007669"/>
    <property type="project" value="TreeGrafter"/>
</dbReference>
<dbReference type="InterPro" id="IPR018810">
    <property type="entry name" value="UPF0662"/>
</dbReference>
<accession>A0AAD4FII0</accession>
<keyword evidence="3" id="KW-1185">Reference proteome</keyword>
<name>A0AAD4FII0_9PLEO</name>
<protein>
    <submittedName>
        <fullName evidence="2">Uncharacterized protein</fullName>
    </submittedName>
</protein>
<gene>
    <name evidence="2" type="ORF">G6011_08776</name>
</gene>
<sequence length="478" mass="55324">MTDSPLPRIPLDPKEQPILDKLQSIRTELELLKRDRSTYVKSQDVLNLYDQVIEQVMILNEIRETKRLEQNKVDYMLDDCFQLISLAYLTVGKNHEPPAVYSYMSTIKRLLDHLKEATFYSQKDLEALDKNLQDCRRYVERGREEYSPHLLTLLDARIKVCEETLAELKLNLSELTPELTPKWEKLVSILRSLCGCNARSKFPLDEVEEYSEELNKLDEELKECGIRAYETEGTTEEKLAEMVGKMQLATDHPEPAPDAKTLIGTLLRRNLLWVTLIKQKQGRIAPAFKDTYDKLLSIRNKLEKLTLTQAWSLRETDLWDFQRQLDRIDEARVEGNFVDMLGRPSEIYEQRTLLYLLRKSYALIYQLLLTSEPVSEALLPIYNQLTTLRKCLLEVKKLGGVSSPRELYPYSMKLNSIDNMRVDGKFMVGDEIPDGQGRVTQLLEECFELAYDLRNDAEDNDSSADVTPSTEKPEPLST</sequence>
<dbReference type="GO" id="GO:0005634">
    <property type="term" value="C:nucleus"/>
    <property type="evidence" value="ECO:0007669"/>
    <property type="project" value="TreeGrafter"/>
</dbReference>
<evidence type="ECO:0000256" key="1">
    <source>
        <dbReference type="SAM" id="MobiDB-lite"/>
    </source>
</evidence>
<dbReference type="AlphaFoldDB" id="A0AAD4FII0"/>
<dbReference type="EMBL" id="JAANER010000004">
    <property type="protein sequence ID" value="KAG9190688.1"/>
    <property type="molecule type" value="Genomic_DNA"/>
</dbReference>
<comment type="caution">
    <text evidence="2">The sequence shown here is derived from an EMBL/GenBank/DDBJ whole genome shotgun (WGS) entry which is preliminary data.</text>
</comment>
<organism evidence="2 3">
    <name type="scientific">Alternaria panax</name>
    <dbReference type="NCBI Taxonomy" id="48097"/>
    <lineage>
        <taxon>Eukaryota</taxon>
        <taxon>Fungi</taxon>
        <taxon>Dikarya</taxon>
        <taxon>Ascomycota</taxon>
        <taxon>Pezizomycotina</taxon>
        <taxon>Dothideomycetes</taxon>
        <taxon>Pleosporomycetidae</taxon>
        <taxon>Pleosporales</taxon>
        <taxon>Pleosporineae</taxon>
        <taxon>Pleosporaceae</taxon>
        <taxon>Alternaria</taxon>
        <taxon>Alternaria sect. Panax</taxon>
    </lineage>
</organism>
<dbReference type="Proteomes" id="UP001199106">
    <property type="component" value="Unassembled WGS sequence"/>
</dbReference>
<dbReference type="Pfam" id="PF10303">
    <property type="entry name" value="DUF2408"/>
    <property type="match status" value="2"/>
</dbReference>
<evidence type="ECO:0000313" key="3">
    <source>
        <dbReference type="Proteomes" id="UP001199106"/>
    </source>
</evidence>